<evidence type="ECO:0000259" key="2">
    <source>
        <dbReference type="Pfam" id="PF00888"/>
    </source>
</evidence>
<dbReference type="InterPro" id="IPR016159">
    <property type="entry name" value="Cullin_repeat-like_dom_sf"/>
</dbReference>
<feature type="domain" description="Cullin N-terminal" evidence="2">
    <location>
        <begin position="14"/>
        <end position="181"/>
    </location>
</feature>
<keyword evidence="4" id="KW-1185">Reference proteome</keyword>
<dbReference type="Gramene" id="Psat04G0101000-T1">
    <property type="protein sequence ID" value="KAI5415802.1"/>
    <property type="gene ID" value="KIW84_041010"/>
</dbReference>
<proteinExistence type="inferred from homology"/>
<dbReference type="PANTHER" id="PTHR11932">
    <property type="entry name" value="CULLIN"/>
    <property type="match status" value="1"/>
</dbReference>
<gene>
    <name evidence="3" type="ORF">KIW84_041010</name>
</gene>
<dbReference type="Gramene" id="PSAT_LOCUS18280_t1">
    <property type="protein sequence ID" value="CAL5198855.1"/>
    <property type="gene ID" value="PSAT_LOCUS18280"/>
</dbReference>
<dbReference type="AlphaFoldDB" id="A0A9D4X932"/>
<dbReference type="InterPro" id="IPR045093">
    <property type="entry name" value="Cullin"/>
</dbReference>
<evidence type="ECO:0000313" key="4">
    <source>
        <dbReference type="Proteomes" id="UP001058974"/>
    </source>
</evidence>
<dbReference type="EMBL" id="JAMSHJ010000004">
    <property type="protein sequence ID" value="KAI5415802.1"/>
    <property type="molecule type" value="Genomic_DNA"/>
</dbReference>
<comment type="caution">
    <text evidence="3">The sequence shown here is derived from an EMBL/GenBank/DDBJ whole genome shotgun (WGS) entry which is preliminary data.</text>
</comment>
<dbReference type="SUPFAM" id="SSF74788">
    <property type="entry name" value="Cullin repeat-like"/>
    <property type="match status" value="1"/>
</dbReference>
<sequence>MSSFEPRIDFEEGWNYVQKRIKKLLNNLEGLPDTHLSSEDNIMIYTNIYNICTRDCSKQVYDKYKEVIYDYIRSTVLPSLQGKKDELLLRELLKRWSNHKTMTNRLSKFFLYLETYYLPKNSLQETSFLSFYDLVYDKLNRQVMDTILAMIDRKLVGETIDETLFNNMLVFYLEIGEKTRKEEPKHCAKTMMKANGTFYMHVEASD</sequence>
<dbReference type="GO" id="GO:0006511">
    <property type="term" value="P:ubiquitin-dependent protein catabolic process"/>
    <property type="evidence" value="ECO:0007669"/>
    <property type="project" value="InterPro"/>
</dbReference>
<evidence type="ECO:0000313" key="3">
    <source>
        <dbReference type="EMBL" id="KAI5415802.1"/>
    </source>
</evidence>
<dbReference type="Proteomes" id="UP001058974">
    <property type="component" value="Chromosome 4"/>
</dbReference>
<dbReference type="InterPro" id="IPR001373">
    <property type="entry name" value="Cullin_N"/>
</dbReference>
<reference evidence="3 4" key="1">
    <citation type="journal article" date="2022" name="Nat. Genet.">
        <title>Improved pea reference genome and pan-genome highlight genomic features and evolutionary characteristics.</title>
        <authorList>
            <person name="Yang T."/>
            <person name="Liu R."/>
            <person name="Luo Y."/>
            <person name="Hu S."/>
            <person name="Wang D."/>
            <person name="Wang C."/>
            <person name="Pandey M.K."/>
            <person name="Ge S."/>
            <person name="Xu Q."/>
            <person name="Li N."/>
            <person name="Li G."/>
            <person name="Huang Y."/>
            <person name="Saxena R.K."/>
            <person name="Ji Y."/>
            <person name="Li M."/>
            <person name="Yan X."/>
            <person name="He Y."/>
            <person name="Liu Y."/>
            <person name="Wang X."/>
            <person name="Xiang C."/>
            <person name="Varshney R.K."/>
            <person name="Ding H."/>
            <person name="Gao S."/>
            <person name="Zong X."/>
        </authorList>
    </citation>
    <scope>NUCLEOTIDE SEQUENCE [LARGE SCALE GENOMIC DNA]</scope>
    <source>
        <strain evidence="3 4">cv. Zhongwan 6</strain>
    </source>
</reference>
<dbReference type="GO" id="GO:0031625">
    <property type="term" value="F:ubiquitin protein ligase binding"/>
    <property type="evidence" value="ECO:0007669"/>
    <property type="project" value="InterPro"/>
</dbReference>
<organism evidence="3 4">
    <name type="scientific">Pisum sativum</name>
    <name type="common">Garden pea</name>
    <name type="synonym">Lathyrus oleraceus</name>
    <dbReference type="NCBI Taxonomy" id="3888"/>
    <lineage>
        <taxon>Eukaryota</taxon>
        <taxon>Viridiplantae</taxon>
        <taxon>Streptophyta</taxon>
        <taxon>Embryophyta</taxon>
        <taxon>Tracheophyta</taxon>
        <taxon>Spermatophyta</taxon>
        <taxon>Magnoliopsida</taxon>
        <taxon>eudicotyledons</taxon>
        <taxon>Gunneridae</taxon>
        <taxon>Pentapetalae</taxon>
        <taxon>rosids</taxon>
        <taxon>fabids</taxon>
        <taxon>Fabales</taxon>
        <taxon>Fabaceae</taxon>
        <taxon>Papilionoideae</taxon>
        <taxon>50 kb inversion clade</taxon>
        <taxon>NPAAA clade</taxon>
        <taxon>Hologalegina</taxon>
        <taxon>IRL clade</taxon>
        <taxon>Fabeae</taxon>
        <taxon>Lathyrus</taxon>
    </lineage>
</organism>
<dbReference type="Pfam" id="PF00888">
    <property type="entry name" value="Cullin"/>
    <property type="match status" value="1"/>
</dbReference>
<dbReference type="OrthoDB" id="27073at2759"/>
<accession>A0A9D4X932</accession>
<comment type="similarity">
    <text evidence="1">Belongs to the cullin family.</text>
</comment>
<evidence type="ECO:0000256" key="1">
    <source>
        <dbReference type="ARBA" id="ARBA00006019"/>
    </source>
</evidence>
<dbReference type="Gene3D" id="1.20.1310.10">
    <property type="entry name" value="Cullin Repeats"/>
    <property type="match status" value="1"/>
</dbReference>
<name>A0A9D4X932_PEA</name>
<protein>
    <recommendedName>
        <fullName evidence="2">Cullin N-terminal domain-containing protein</fullName>
    </recommendedName>
</protein>